<protein>
    <submittedName>
        <fullName evidence="2">Uncharacterized protein</fullName>
    </submittedName>
</protein>
<keyword evidence="3" id="KW-1185">Reference proteome</keyword>
<sequence>MASHRSLIIILWNITNVKKKIDELHKFLIDHNTDIAIIIKPWLSSKEHHQTSKLQNIQKRQTTNHPKQAKRRKDISQPIPHNIEILTIKIQNTPPAPPPKLKSKNPARCYHSITWSLYHRWRLQHETPLIEQHEEKYKRILKNYLFRSDLTQKTSAQIDRNFAKSLARLKINHQLQTTADGINNSSSKYKNPFIMQRPKPKTKINPPNPPRSHQTKKQT</sequence>
<comment type="caution">
    <text evidence="2">The sequence shown here is derived from an EMBL/GenBank/DDBJ whole genome shotgun (WGS) entry which is preliminary data.</text>
</comment>
<evidence type="ECO:0000313" key="3">
    <source>
        <dbReference type="Proteomes" id="UP000752696"/>
    </source>
</evidence>
<proteinExistence type="predicted"/>
<feature type="region of interest" description="Disordered" evidence="1">
    <location>
        <begin position="180"/>
        <end position="219"/>
    </location>
</feature>
<accession>A0A6V7H068</accession>
<dbReference type="EMBL" id="CAJDYZ010004833">
    <property type="protein sequence ID" value="CAD1471972.1"/>
    <property type="molecule type" value="Genomic_DNA"/>
</dbReference>
<feature type="compositionally biased region" description="Polar residues" evidence="1">
    <location>
        <begin position="180"/>
        <end position="189"/>
    </location>
</feature>
<feature type="region of interest" description="Disordered" evidence="1">
    <location>
        <begin position="49"/>
        <end position="76"/>
    </location>
</feature>
<evidence type="ECO:0000256" key="1">
    <source>
        <dbReference type="SAM" id="MobiDB-lite"/>
    </source>
</evidence>
<feature type="compositionally biased region" description="Polar residues" evidence="1">
    <location>
        <begin position="52"/>
        <end position="66"/>
    </location>
</feature>
<dbReference type="Proteomes" id="UP000752696">
    <property type="component" value="Unassembled WGS sequence"/>
</dbReference>
<dbReference type="AlphaFoldDB" id="A0A6V7H068"/>
<organism evidence="2 3">
    <name type="scientific">Heterotrigona itama</name>
    <dbReference type="NCBI Taxonomy" id="395501"/>
    <lineage>
        <taxon>Eukaryota</taxon>
        <taxon>Metazoa</taxon>
        <taxon>Ecdysozoa</taxon>
        <taxon>Arthropoda</taxon>
        <taxon>Hexapoda</taxon>
        <taxon>Insecta</taxon>
        <taxon>Pterygota</taxon>
        <taxon>Neoptera</taxon>
        <taxon>Endopterygota</taxon>
        <taxon>Hymenoptera</taxon>
        <taxon>Apocrita</taxon>
        <taxon>Aculeata</taxon>
        <taxon>Apoidea</taxon>
        <taxon>Anthophila</taxon>
        <taxon>Apidae</taxon>
        <taxon>Heterotrigona</taxon>
    </lineage>
</organism>
<gene>
    <name evidence="2" type="ORF">MHI_LOCUS255385</name>
</gene>
<reference evidence="2" key="1">
    <citation type="submission" date="2020-07" db="EMBL/GenBank/DDBJ databases">
        <authorList>
            <person name="Nazaruddin N."/>
        </authorList>
    </citation>
    <scope>NUCLEOTIDE SEQUENCE</scope>
</reference>
<evidence type="ECO:0000313" key="2">
    <source>
        <dbReference type="EMBL" id="CAD1471972.1"/>
    </source>
</evidence>
<name>A0A6V7H068_9HYME</name>